<proteinExistence type="predicted"/>
<evidence type="ECO:0000259" key="5">
    <source>
        <dbReference type="Pfam" id="PF04055"/>
    </source>
</evidence>
<dbReference type="SFLD" id="SFLDS00029">
    <property type="entry name" value="Radical_SAM"/>
    <property type="match status" value="1"/>
</dbReference>
<evidence type="ECO:0000313" key="6">
    <source>
        <dbReference type="EMBL" id="SUZ84896.1"/>
    </source>
</evidence>
<dbReference type="PANTHER" id="PTHR11228">
    <property type="entry name" value="RADICAL SAM DOMAIN PROTEIN"/>
    <property type="match status" value="1"/>
</dbReference>
<dbReference type="GO" id="GO:0051536">
    <property type="term" value="F:iron-sulfur cluster binding"/>
    <property type="evidence" value="ECO:0007669"/>
    <property type="project" value="UniProtKB-KW"/>
</dbReference>
<evidence type="ECO:0000256" key="3">
    <source>
        <dbReference type="ARBA" id="ARBA00023004"/>
    </source>
</evidence>
<name>A0A381QZM1_9ZZZZ</name>
<dbReference type="EMBL" id="UINC01001612">
    <property type="protein sequence ID" value="SUZ84896.1"/>
    <property type="molecule type" value="Genomic_DNA"/>
</dbReference>
<keyword evidence="3" id="KW-0408">Iron</keyword>
<keyword evidence="4" id="KW-0411">Iron-sulfur</keyword>
<evidence type="ECO:0000256" key="4">
    <source>
        <dbReference type="ARBA" id="ARBA00023014"/>
    </source>
</evidence>
<protein>
    <recommendedName>
        <fullName evidence="5">Radical SAM core domain-containing protein</fullName>
    </recommendedName>
</protein>
<gene>
    <name evidence="6" type="ORF">METZ01_LOCUS37750</name>
</gene>
<dbReference type="InterPro" id="IPR007197">
    <property type="entry name" value="rSAM"/>
</dbReference>
<dbReference type="GO" id="GO:0003824">
    <property type="term" value="F:catalytic activity"/>
    <property type="evidence" value="ECO:0007669"/>
    <property type="project" value="InterPro"/>
</dbReference>
<dbReference type="SUPFAM" id="SSF102114">
    <property type="entry name" value="Radical SAM enzymes"/>
    <property type="match status" value="1"/>
</dbReference>
<feature type="domain" description="Radical SAM core" evidence="5">
    <location>
        <begin position="85"/>
        <end position="243"/>
    </location>
</feature>
<sequence>MNLRDHTIEEVFNSHHMRRTRLQMIAGEIPSSCKKCFEEESKGITSKRQWETREWAQRLDLQKLVKDTKHDGTAPVNIPYFDLRLGNLCNLKCIMCSPHDSSGWIEEWKVQYPLYTNPQLKQDQSWDSSYDYTWYKKGSFIESMKDQAQYIKELYFAGGEPLMIPEHYNILEFMVDEGYAESCNLRYNSNGLELSDRLFKLWEHFKEVRFNFSIDGVGERNDYIRYPSKWKDVEASLKRLDLNTKNNTIINIACAVQLLNIPYINELAEWKMDQGFTKINPAPFGGGVIGTHLVYLPSHLNVKVLPQPAKEWVKNKLETFIDRQKFNLEFNNNPFGKNRWHGLIKYMMEDDWSQKLPSLREYLDICDKRRGTNYKETFKEIGEFINE</sequence>
<dbReference type="InterPro" id="IPR013785">
    <property type="entry name" value="Aldolase_TIM"/>
</dbReference>
<dbReference type="InterPro" id="IPR050377">
    <property type="entry name" value="Radical_SAM_PqqE_MftC-like"/>
</dbReference>
<accession>A0A381QZM1</accession>
<dbReference type="PANTHER" id="PTHR11228:SF35">
    <property type="entry name" value="MOLYBDENUM COFACTOR BIOSYNTHESIS PROTEIN A-RELATED"/>
    <property type="match status" value="1"/>
</dbReference>
<dbReference type="Pfam" id="PF04055">
    <property type="entry name" value="Radical_SAM"/>
    <property type="match status" value="1"/>
</dbReference>
<evidence type="ECO:0000256" key="2">
    <source>
        <dbReference type="ARBA" id="ARBA00022723"/>
    </source>
</evidence>
<organism evidence="6">
    <name type="scientific">marine metagenome</name>
    <dbReference type="NCBI Taxonomy" id="408172"/>
    <lineage>
        <taxon>unclassified sequences</taxon>
        <taxon>metagenomes</taxon>
        <taxon>ecological metagenomes</taxon>
    </lineage>
</organism>
<reference evidence="6" key="1">
    <citation type="submission" date="2018-05" db="EMBL/GenBank/DDBJ databases">
        <authorList>
            <person name="Lanie J.A."/>
            <person name="Ng W.-L."/>
            <person name="Kazmierczak K.M."/>
            <person name="Andrzejewski T.M."/>
            <person name="Davidsen T.M."/>
            <person name="Wayne K.J."/>
            <person name="Tettelin H."/>
            <person name="Glass J.I."/>
            <person name="Rusch D."/>
            <person name="Podicherti R."/>
            <person name="Tsui H.-C.T."/>
            <person name="Winkler M.E."/>
        </authorList>
    </citation>
    <scope>NUCLEOTIDE SEQUENCE</scope>
</reference>
<dbReference type="AlphaFoldDB" id="A0A381QZM1"/>
<keyword evidence="2" id="KW-0479">Metal-binding</keyword>
<dbReference type="NCBIfam" id="NF033640">
    <property type="entry name" value="N_Twi_rSAM"/>
    <property type="match status" value="1"/>
</dbReference>
<keyword evidence="1" id="KW-0949">S-adenosyl-L-methionine</keyword>
<dbReference type="Gene3D" id="3.20.20.70">
    <property type="entry name" value="Aldolase class I"/>
    <property type="match status" value="1"/>
</dbReference>
<dbReference type="CDD" id="cd01335">
    <property type="entry name" value="Radical_SAM"/>
    <property type="match status" value="1"/>
</dbReference>
<dbReference type="GO" id="GO:0046872">
    <property type="term" value="F:metal ion binding"/>
    <property type="evidence" value="ECO:0007669"/>
    <property type="project" value="UniProtKB-KW"/>
</dbReference>
<dbReference type="CDD" id="cd21109">
    <property type="entry name" value="SPASM"/>
    <property type="match status" value="1"/>
</dbReference>
<dbReference type="InterPro" id="IPR058240">
    <property type="entry name" value="rSAM_sf"/>
</dbReference>
<evidence type="ECO:0000256" key="1">
    <source>
        <dbReference type="ARBA" id="ARBA00022691"/>
    </source>
</evidence>